<dbReference type="InterPro" id="IPR000086">
    <property type="entry name" value="NUDIX_hydrolase_dom"/>
</dbReference>
<dbReference type="InterPro" id="IPR015797">
    <property type="entry name" value="NUDIX_hydrolase-like_dom_sf"/>
</dbReference>
<sequence>MTDTETQFLQTYDPAEYERPSVAVDLVLMSVVDGAPAVLLIRRTEQPAKDKWALPGGFVDIDESLDAAAHRVLREKARMDDAYVEQLYTFGEVDRDPRMRIISVAYFALLPADRYAAALKNSSVDLTLARVAVAWPGETGGPAAAIGGDGLLPLAFDHAEMLGLAMLRLRGKFDYSPVGFALLPQRFTLRQLQDVHEAILGVQLNKPAFRRRMLDKGWIEATGERETGASFRPAELYRLKPLIQASERT</sequence>
<dbReference type="InterPro" id="IPR054105">
    <property type="entry name" value="WHD_NrtR"/>
</dbReference>
<organism evidence="3 4">
    <name type="scientific">Mesorhizobium denitrificans</name>
    <dbReference type="NCBI Taxonomy" id="2294114"/>
    <lineage>
        <taxon>Bacteria</taxon>
        <taxon>Pseudomonadati</taxon>
        <taxon>Pseudomonadota</taxon>
        <taxon>Alphaproteobacteria</taxon>
        <taxon>Hyphomicrobiales</taxon>
        <taxon>Phyllobacteriaceae</taxon>
        <taxon>Mesorhizobium</taxon>
    </lineage>
</organism>
<dbReference type="SUPFAM" id="SSF55811">
    <property type="entry name" value="Nudix"/>
    <property type="match status" value="1"/>
</dbReference>
<evidence type="ECO:0000259" key="1">
    <source>
        <dbReference type="Pfam" id="PF00293"/>
    </source>
</evidence>
<proteinExistence type="predicted"/>
<name>A0A371XBG9_9HYPH</name>
<evidence type="ECO:0000313" key="4">
    <source>
        <dbReference type="Proteomes" id="UP000262379"/>
    </source>
</evidence>
<dbReference type="PANTHER" id="PTHR43736:SF4">
    <property type="entry name" value="SLR1690 PROTEIN"/>
    <property type="match status" value="1"/>
</dbReference>
<dbReference type="GO" id="GO:0003824">
    <property type="term" value="F:catalytic activity"/>
    <property type="evidence" value="ECO:0007669"/>
    <property type="project" value="UniProtKB-ARBA"/>
</dbReference>
<evidence type="ECO:0000259" key="2">
    <source>
        <dbReference type="Pfam" id="PF21906"/>
    </source>
</evidence>
<dbReference type="Pfam" id="PF21906">
    <property type="entry name" value="WHD_NrtR"/>
    <property type="match status" value="1"/>
</dbReference>
<dbReference type="SUPFAM" id="SSF46785">
    <property type="entry name" value="Winged helix' DNA-binding domain"/>
    <property type="match status" value="1"/>
</dbReference>
<dbReference type="Gene3D" id="1.10.10.10">
    <property type="entry name" value="Winged helix-like DNA-binding domain superfamily/Winged helix DNA-binding domain"/>
    <property type="match status" value="1"/>
</dbReference>
<dbReference type="Proteomes" id="UP000262379">
    <property type="component" value="Unassembled WGS sequence"/>
</dbReference>
<feature type="domain" description="Nudix hydrolase" evidence="1">
    <location>
        <begin position="23"/>
        <end position="109"/>
    </location>
</feature>
<dbReference type="RefSeq" id="WP_116624764.1">
    <property type="nucleotide sequence ID" value="NZ_QURN01000012.1"/>
</dbReference>
<protein>
    <submittedName>
        <fullName evidence="3">NUDIX domain-containing protein</fullName>
    </submittedName>
</protein>
<evidence type="ECO:0000313" key="3">
    <source>
        <dbReference type="EMBL" id="RFC66587.1"/>
    </source>
</evidence>
<feature type="domain" description="NrtR DNA-binding winged helix" evidence="2">
    <location>
        <begin position="179"/>
        <end position="239"/>
    </location>
</feature>
<accession>A0A371XBG9</accession>
<dbReference type="CDD" id="cd18873">
    <property type="entry name" value="NUDIX_NadM_like"/>
    <property type="match status" value="1"/>
</dbReference>
<dbReference type="EMBL" id="QURN01000012">
    <property type="protein sequence ID" value="RFC66587.1"/>
    <property type="molecule type" value="Genomic_DNA"/>
</dbReference>
<dbReference type="InterPro" id="IPR036388">
    <property type="entry name" value="WH-like_DNA-bd_sf"/>
</dbReference>
<dbReference type="Gene3D" id="3.90.79.10">
    <property type="entry name" value="Nucleoside Triphosphate Pyrophosphohydrolase"/>
    <property type="match status" value="1"/>
</dbReference>
<comment type="caution">
    <text evidence="3">The sequence shown here is derived from an EMBL/GenBank/DDBJ whole genome shotgun (WGS) entry which is preliminary data.</text>
</comment>
<dbReference type="AlphaFoldDB" id="A0A371XBG9"/>
<keyword evidence="4" id="KW-1185">Reference proteome</keyword>
<dbReference type="InterPro" id="IPR036390">
    <property type="entry name" value="WH_DNA-bd_sf"/>
</dbReference>
<reference evidence="3" key="1">
    <citation type="submission" date="2018-08" db="EMBL/GenBank/DDBJ databases">
        <authorList>
            <person name="Ferrada E.E."/>
            <person name="Latorre B.A."/>
        </authorList>
    </citation>
    <scope>NUCLEOTIDE SEQUENCE [LARGE SCALE GENOMIC DNA]</scope>
    <source>
        <strain evidence="3">LA-28</strain>
    </source>
</reference>
<dbReference type="PANTHER" id="PTHR43736">
    <property type="entry name" value="ADP-RIBOSE PYROPHOSPHATASE"/>
    <property type="match status" value="1"/>
</dbReference>
<dbReference type="Pfam" id="PF00293">
    <property type="entry name" value="NUDIX"/>
    <property type="match status" value="1"/>
</dbReference>
<gene>
    <name evidence="3" type="ORF">DY251_15135</name>
</gene>